<keyword evidence="9" id="KW-1185">Reference proteome</keyword>
<gene>
    <name evidence="8" type="ORF">P3X46_021882</name>
</gene>
<protein>
    <recommendedName>
        <fullName evidence="2">adenylate kinase</fullName>
        <ecNumber evidence="2">2.7.4.3</ecNumber>
    </recommendedName>
    <alternativeName>
        <fullName evidence="6">ATP:AMP phosphotransferase</fullName>
    </alternativeName>
</protein>
<dbReference type="EC" id="2.7.4.3" evidence="2"/>
<dbReference type="InterPro" id="IPR000850">
    <property type="entry name" value="Adenylat/UMP-CMP_kin"/>
</dbReference>
<dbReference type="Pfam" id="PF00406">
    <property type="entry name" value="ADK"/>
    <property type="match status" value="1"/>
</dbReference>
<evidence type="ECO:0000256" key="1">
    <source>
        <dbReference type="ARBA" id="ARBA00007220"/>
    </source>
</evidence>
<dbReference type="SUPFAM" id="SSF52540">
    <property type="entry name" value="P-loop containing nucleoside triphosphate hydrolases"/>
    <property type="match status" value="1"/>
</dbReference>
<keyword evidence="3 7" id="KW-0808">Transferase</keyword>
<evidence type="ECO:0000256" key="6">
    <source>
        <dbReference type="ARBA" id="ARBA00031517"/>
    </source>
</evidence>
<dbReference type="PANTHER" id="PTHR23359">
    <property type="entry name" value="NUCLEOTIDE KINASE"/>
    <property type="match status" value="1"/>
</dbReference>
<dbReference type="HAMAP" id="MF_00235">
    <property type="entry name" value="Adenylate_kinase_Adk"/>
    <property type="match status" value="1"/>
</dbReference>
<reference evidence="8 9" key="1">
    <citation type="journal article" date="2023" name="Plant Biotechnol. J.">
        <title>Chromosome-level wild Hevea brasiliensis genome provides new tools for genomic-assisted breeding and valuable loci to elevate rubber yield.</title>
        <authorList>
            <person name="Cheng H."/>
            <person name="Song X."/>
            <person name="Hu Y."/>
            <person name="Wu T."/>
            <person name="Yang Q."/>
            <person name="An Z."/>
            <person name="Feng S."/>
            <person name="Deng Z."/>
            <person name="Wu W."/>
            <person name="Zeng X."/>
            <person name="Tu M."/>
            <person name="Wang X."/>
            <person name="Huang H."/>
        </authorList>
    </citation>
    <scope>NUCLEOTIDE SEQUENCE [LARGE SCALE GENOMIC DNA]</scope>
    <source>
        <strain evidence="8">MT/VB/25A 57/8</strain>
    </source>
</reference>
<keyword evidence="5 7" id="KW-0418">Kinase</keyword>
<evidence type="ECO:0000256" key="7">
    <source>
        <dbReference type="RuleBase" id="RU003330"/>
    </source>
</evidence>
<dbReference type="EMBL" id="JARPOI010000012">
    <property type="protein sequence ID" value="KAJ9167216.1"/>
    <property type="molecule type" value="Genomic_DNA"/>
</dbReference>
<evidence type="ECO:0000313" key="9">
    <source>
        <dbReference type="Proteomes" id="UP001174677"/>
    </source>
</evidence>
<dbReference type="PRINTS" id="PR00094">
    <property type="entry name" value="ADENYLTKNASE"/>
</dbReference>
<comment type="caution">
    <text evidence="8">The sequence shown here is derived from an EMBL/GenBank/DDBJ whole genome shotgun (WGS) entry which is preliminary data.</text>
</comment>
<evidence type="ECO:0000256" key="4">
    <source>
        <dbReference type="ARBA" id="ARBA00022741"/>
    </source>
</evidence>
<organism evidence="8 9">
    <name type="scientific">Hevea brasiliensis</name>
    <name type="common">Para rubber tree</name>
    <name type="synonym">Siphonia brasiliensis</name>
    <dbReference type="NCBI Taxonomy" id="3981"/>
    <lineage>
        <taxon>Eukaryota</taxon>
        <taxon>Viridiplantae</taxon>
        <taxon>Streptophyta</taxon>
        <taxon>Embryophyta</taxon>
        <taxon>Tracheophyta</taxon>
        <taxon>Spermatophyta</taxon>
        <taxon>Magnoliopsida</taxon>
        <taxon>eudicotyledons</taxon>
        <taxon>Gunneridae</taxon>
        <taxon>Pentapetalae</taxon>
        <taxon>rosids</taxon>
        <taxon>fabids</taxon>
        <taxon>Malpighiales</taxon>
        <taxon>Euphorbiaceae</taxon>
        <taxon>Crotonoideae</taxon>
        <taxon>Micrandreae</taxon>
        <taxon>Hevea</taxon>
    </lineage>
</organism>
<accession>A0ABQ9LH12</accession>
<comment type="similarity">
    <text evidence="1 7">Belongs to the adenylate kinase family.</text>
</comment>
<name>A0ABQ9LH12_HEVBR</name>
<evidence type="ECO:0000313" key="8">
    <source>
        <dbReference type="EMBL" id="KAJ9167216.1"/>
    </source>
</evidence>
<evidence type="ECO:0000256" key="2">
    <source>
        <dbReference type="ARBA" id="ARBA00012955"/>
    </source>
</evidence>
<evidence type="ECO:0000256" key="5">
    <source>
        <dbReference type="ARBA" id="ARBA00022777"/>
    </source>
</evidence>
<sequence>MGDAKEGTSEMMSTKQSTKIVINEKTTNEIVSDKETKEIVLSENTTIDEEILSAKKTQENVCEKETNETLLEQTAKETGSQKKPVVVFVLGGPGGGKTTQCAKAAKEFGFTHLSSGELLRQRIKSDPENGPVIEAEMKEGESVAPDITMEELKKAMAKSENNKFILDGFPFDEETRATFEAATNIQPELVLFFDCSEEERERRILSRKQQGRPDDNPETVRKRFKKFQKNTLPVVEHYRARGIVLQVDAGKLEEEVFKTLKSILEPSTKMQAEDEAPTIEELEKEISELLL</sequence>
<dbReference type="Gene3D" id="3.40.50.300">
    <property type="entry name" value="P-loop containing nucleotide triphosphate hydrolases"/>
    <property type="match status" value="1"/>
</dbReference>
<dbReference type="InterPro" id="IPR027417">
    <property type="entry name" value="P-loop_NTPase"/>
</dbReference>
<evidence type="ECO:0000256" key="3">
    <source>
        <dbReference type="ARBA" id="ARBA00022679"/>
    </source>
</evidence>
<dbReference type="Proteomes" id="UP001174677">
    <property type="component" value="Chromosome 12"/>
</dbReference>
<dbReference type="CDD" id="cd01428">
    <property type="entry name" value="ADK"/>
    <property type="match status" value="1"/>
</dbReference>
<proteinExistence type="inferred from homology"/>
<keyword evidence="4" id="KW-0547">Nucleotide-binding</keyword>